<comment type="caution">
    <text evidence="1">The sequence shown here is derived from an EMBL/GenBank/DDBJ whole genome shotgun (WGS) entry which is preliminary data.</text>
</comment>
<dbReference type="AlphaFoldDB" id="A0A1J5SY88"/>
<gene>
    <name evidence="1" type="ORF">GALL_59830</name>
</gene>
<evidence type="ECO:0000313" key="1">
    <source>
        <dbReference type="EMBL" id="OIR12915.1"/>
    </source>
</evidence>
<accession>A0A1J5SY88</accession>
<reference evidence="1" key="1">
    <citation type="submission" date="2016-10" db="EMBL/GenBank/DDBJ databases">
        <title>Sequence of Gallionella enrichment culture.</title>
        <authorList>
            <person name="Poehlein A."/>
            <person name="Muehling M."/>
            <person name="Daniel R."/>
        </authorList>
    </citation>
    <scope>NUCLEOTIDE SEQUENCE</scope>
</reference>
<organism evidence="1">
    <name type="scientific">mine drainage metagenome</name>
    <dbReference type="NCBI Taxonomy" id="410659"/>
    <lineage>
        <taxon>unclassified sequences</taxon>
        <taxon>metagenomes</taxon>
        <taxon>ecological metagenomes</taxon>
    </lineage>
</organism>
<protein>
    <submittedName>
        <fullName evidence="1">Uncharacterized protein</fullName>
    </submittedName>
</protein>
<sequence length="94" mass="11225">MKSYLSIKKLKPLINKNFSLVAGSAESSDRLWNYFIEFNNDTFLYVWQSQLPSIKTINRLSFVLLFNNQKMINTRTNIQFHITIFYSNNFYLID</sequence>
<name>A0A1J5SY88_9ZZZZ</name>
<proteinExistence type="predicted"/>
<dbReference type="EMBL" id="MLJW01000016">
    <property type="protein sequence ID" value="OIR12915.1"/>
    <property type="molecule type" value="Genomic_DNA"/>
</dbReference>